<feature type="non-terminal residue" evidence="1">
    <location>
        <position position="177"/>
    </location>
</feature>
<comment type="caution">
    <text evidence="1">The sequence shown here is derived from an EMBL/GenBank/DDBJ whole genome shotgun (WGS) entry which is preliminary data.</text>
</comment>
<sequence>MTSKKYLSNKKTSQLTISISPALKDWVKRYVNVKRGNNPKDDRFKSMSAFYSYAIENLLGLFEKGKTLDDFSRVEDKVIKDFFEPITFRATIPLYEMVLESNRYTHFSLGFTTHFILTYFNFLRKQFKPSSYDDLKMLFERIKSRVSLSNIYKDWRLELTLDEKKGPARGVLEYIGT</sequence>
<organism evidence="1">
    <name type="scientific">marine sediment metagenome</name>
    <dbReference type="NCBI Taxonomy" id="412755"/>
    <lineage>
        <taxon>unclassified sequences</taxon>
        <taxon>metagenomes</taxon>
        <taxon>ecological metagenomes</taxon>
    </lineage>
</organism>
<protein>
    <submittedName>
        <fullName evidence="1">Uncharacterized protein</fullName>
    </submittedName>
</protein>
<evidence type="ECO:0000313" key="1">
    <source>
        <dbReference type="EMBL" id="GAH09454.1"/>
    </source>
</evidence>
<dbReference type="EMBL" id="BART01034955">
    <property type="protein sequence ID" value="GAH09454.1"/>
    <property type="molecule type" value="Genomic_DNA"/>
</dbReference>
<reference evidence="1" key="1">
    <citation type="journal article" date="2014" name="Front. Microbiol.">
        <title>High frequency of phylogenetically diverse reductive dehalogenase-homologous genes in deep subseafloor sedimentary metagenomes.</title>
        <authorList>
            <person name="Kawai M."/>
            <person name="Futagami T."/>
            <person name="Toyoda A."/>
            <person name="Takaki Y."/>
            <person name="Nishi S."/>
            <person name="Hori S."/>
            <person name="Arai W."/>
            <person name="Tsubouchi T."/>
            <person name="Morono Y."/>
            <person name="Uchiyama I."/>
            <person name="Ito T."/>
            <person name="Fujiyama A."/>
            <person name="Inagaki F."/>
            <person name="Takami H."/>
        </authorList>
    </citation>
    <scope>NUCLEOTIDE SEQUENCE</scope>
    <source>
        <strain evidence="1">Expedition CK06-06</strain>
    </source>
</reference>
<dbReference type="AlphaFoldDB" id="X1DX31"/>
<gene>
    <name evidence="1" type="ORF">S01H4_59566</name>
</gene>
<accession>X1DX31</accession>
<proteinExistence type="predicted"/>
<name>X1DX31_9ZZZZ</name>